<feature type="compositionally biased region" description="Polar residues" evidence="4">
    <location>
        <begin position="740"/>
        <end position="757"/>
    </location>
</feature>
<dbReference type="SMART" id="SM00320">
    <property type="entry name" value="WD40"/>
    <property type="match status" value="7"/>
</dbReference>
<dbReference type="SMART" id="SM00256">
    <property type="entry name" value="FBOX"/>
    <property type="match status" value="1"/>
</dbReference>
<dbReference type="InterPro" id="IPR020472">
    <property type="entry name" value="WD40_PAC1"/>
</dbReference>
<evidence type="ECO:0000256" key="3">
    <source>
        <dbReference type="PROSITE-ProRule" id="PRU00221"/>
    </source>
</evidence>
<feature type="repeat" description="WD" evidence="3">
    <location>
        <begin position="955"/>
        <end position="996"/>
    </location>
</feature>
<dbReference type="GeneID" id="37036609"/>
<dbReference type="InterPro" id="IPR036047">
    <property type="entry name" value="F-box-like_dom_sf"/>
</dbReference>
<dbReference type="Gene3D" id="2.130.10.10">
    <property type="entry name" value="YVTN repeat-like/Quinoprotein amine dehydrogenase"/>
    <property type="match status" value="2"/>
</dbReference>
<dbReference type="RefSeq" id="XP_025366999.1">
    <property type="nucleotide sequence ID" value="XM_025514739.1"/>
</dbReference>
<feature type="compositionally biased region" description="Acidic residues" evidence="4">
    <location>
        <begin position="441"/>
        <end position="452"/>
    </location>
</feature>
<organism evidence="6 7">
    <name type="scientific">Ceraceosorus guamensis</name>
    <dbReference type="NCBI Taxonomy" id="1522189"/>
    <lineage>
        <taxon>Eukaryota</taxon>
        <taxon>Fungi</taxon>
        <taxon>Dikarya</taxon>
        <taxon>Basidiomycota</taxon>
        <taxon>Ustilaginomycotina</taxon>
        <taxon>Exobasidiomycetes</taxon>
        <taxon>Ceraceosorales</taxon>
        <taxon>Ceraceosoraceae</taxon>
        <taxon>Ceraceosorus</taxon>
    </lineage>
</organism>
<keyword evidence="7" id="KW-1185">Reference proteome</keyword>
<feature type="domain" description="F-box" evidence="5">
    <location>
        <begin position="110"/>
        <end position="157"/>
    </location>
</feature>
<dbReference type="InterPro" id="IPR001810">
    <property type="entry name" value="F-box_dom"/>
</dbReference>
<dbReference type="InterPro" id="IPR001680">
    <property type="entry name" value="WD40_rpt"/>
</dbReference>
<dbReference type="STRING" id="1522189.A0A316VQC1"/>
<dbReference type="InterPro" id="IPR036322">
    <property type="entry name" value="WD40_repeat_dom_sf"/>
</dbReference>
<keyword evidence="2" id="KW-0677">Repeat</keyword>
<feature type="repeat" description="WD" evidence="3">
    <location>
        <begin position="1037"/>
        <end position="1076"/>
    </location>
</feature>
<dbReference type="Pfam" id="PF00400">
    <property type="entry name" value="WD40"/>
    <property type="match status" value="5"/>
</dbReference>
<evidence type="ECO:0000313" key="6">
    <source>
        <dbReference type="EMBL" id="PWN39839.1"/>
    </source>
</evidence>
<gene>
    <name evidence="6" type="ORF">IE81DRAFT_326135</name>
</gene>
<feature type="region of interest" description="Disordered" evidence="4">
    <location>
        <begin position="1"/>
        <end position="42"/>
    </location>
</feature>
<dbReference type="PROSITE" id="PS50082">
    <property type="entry name" value="WD_REPEATS_2"/>
    <property type="match status" value="5"/>
</dbReference>
<feature type="repeat" description="WD" evidence="3">
    <location>
        <begin position="997"/>
        <end position="1036"/>
    </location>
</feature>
<name>A0A316VQC1_9BASI</name>
<evidence type="ECO:0000256" key="1">
    <source>
        <dbReference type="ARBA" id="ARBA00022574"/>
    </source>
</evidence>
<dbReference type="PANTHER" id="PTHR22847:SF732">
    <property type="entry name" value="F-BOX DOMAIN-CONTAINING PROTEIN"/>
    <property type="match status" value="1"/>
</dbReference>
<feature type="region of interest" description="Disordered" evidence="4">
    <location>
        <begin position="333"/>
        <end position="369"/>
    </location>
</feature>
<feature type="region of interest" description="Disordered" evidence="4">
    <location>
        <begin position="731"/>
        <end position="760"/>
    </location>
</feature>
<dbReference type="CDD" id="cd00200">
    <property type="entry name" value="WD40"/>
    <property type="match status" value="1"/>
</dbReference>
<evidence type="ECO:0000313" key="7">
    <source>
        <dbReference type="Proteomes" id="UP000245783"/>
    </source>
</evidence>
<feature type="repeat" description="WD" evidence="3">
    <location>
        <begin position="931"/>
        <end position="954"/>
    </location>
</feature>
<feature type="compositionally biased region" description="Polar residues" evidence="4">
    <location>
        <begin position="344"/>
        <end position="358"/>
    </location>
</feature>
<feature type="region of interest" description="Disordered" evidence="4">
    <location>
        <begin position="407"/>
        <end position="514"/>
    </location>
</feature>
<evidence type="ECO:0000259" key="5">
    <source>
        <dbReference type="PROSITE" id="PS50181"/>
    </source>
</evidence>
<dbReference type="Pfam" id="PF12937">
    <property type="entry name" value="F-box-like"/>
    <property type="match status" value="1"/>
</dbReference>
<reference evidence="6 7" key="1">
    <citation type="journal article" date="2018" name="Mol. Biol. Evol.">
        <title>Broad Genomic Sampling Reveals a Smut Pathogenic Ancestry of the Fungal Clade Ustilaginomycotina.</title>
        <authorList>
            <person name="Kijpornyongpan T."/>
            <person name="Mondo S.J."/>
            <person name="Barry K."/>
            <person name="Sandor L."/>
            <person name="Lee J."/>
            <person name="Lipzen A."/>
            <person name="Pangilinan J."/>
            <person name="LaButti K."/>
            <person name="Hainaut M."/>
            <person name="Henrissat B."/>
            <person name="Grigoriev I.V."/>
            <person name="Spatafora J.W."/>
            <person name="Aime M.C."/>
        </authorList>
    </citation>
    <scope>NUCLEOTIDE SEQUENCE [LARGE SCALE GENOMIC DNA]</scope>
    <source>
        <strain evidence="6 7">MCA 4658</strain>
    </source>
</reference>
<dbReference type="AlphaFoldDB" id="A0A316VQC1"/>
<dbReference type="EMBL" id="KZ819442">
    <property type="protein sequence ID" value="PWN39839.1"/>
    <property type="molecule type" value="Genomic_DNA"/>
</dbReference>
<feature type="repeat" description="WD" evidence="3">
    <location>
        <begin position="1117"/>
        <end position="1156"/>
    </location>
</feature>
<accession>A0A316VQC1</accession>
<dbReference type="PANTHER" id="PTHR22847">
    <property type="entry name" value="WD40 REPEAT PROTEIN"/>
    <property type="match status" value="1"/>
</dbReference>
<dbReference type="InterPro" id="IPR019775">
    <property type="entry name" value="WD40_repeat_CS"/>
</dbReference>
<dbReference type="InParanoid" id="A0A316VQC1"/>
<evidence type="ECO:0000256" key="4">
    <source>
        <dbReference type="SAM" id="MobiDB-lite"/>
    </source>
</evidence>
<dbReference type="InterPro" id="IPR015943">
    <property type="entry name" value="WD40/YVTN_repeat-like_dom_sf"/>
</dbReference>
<evidence type="ECO:0000256" key="2">
    <source>
        <dbReference type="ARBA" id="ARBA00022737"/>
    </source>
</evidence>
<dbReference type="SUPFAM" id="SSF81383">
    <property type="entry name" value="F-box domain"/>
    <property type="match status" value="1"/>
</dbReference>
<sequence>MSAPASPPLVGGEPGAPTGGHPHTISPPTPAPSPQPSGLSRLATSSASSASAALISALPTDGATLRKYISLIFPSLISSDRLQVLSELLALCSLRELAQLQSDISPRLKVDFLGALPIELSLHVLGFIDDPRTLARASAVSRFWRSLVNDEHTWKAMCSKYAFRLRRTSMSASQSAPFLHHQPAFSLSPLYPAASASRLGYPRGMSRASFSDEDVVEEDAVMEEEDEHLDDGQILSSLYERYRARGLDPSNALHELRTLHDLFLAKQADGSIAGGTNSSSDALGVGLAKAGRGSLDMSEADRMFYRQLEEIVAEESRERYGEEVVDGADDDAYEQPRSLHAGPSSDSSRALGETSSRTPEAGNATAPGNWGWLSAGSFANLPGSRMLPSWPASRTPREGSAVTAGLGALTSPARDRASLPQVGEYGTAPPESAHRPADGYGEGDVEMSDSTEEASVAAHVARSSARRDRDPLHASPSNTTTSAPRRRSGDAQGKRMKRRSAPGQAHAASASDVFQNAASSSAKGATPSFALGRPSWMSGSNAKSNRAATYAEGLPEAQSRSTPFSYKTHFKLAYLTESNWRKGGRLLTRYTSTEGGAVVTSLAVDKEWIVVGMANAKIHVFDAQTGLYARTLIGHETGVWALTLVSSTGGSQARLGGGNGKGKQDAAKLARADAGAASGGDLELVEHDLRPSASAYDDEALMYGGNLDASARSTWSSTSDAPLRAPSLISRSSAAKAVPSRTQSSSGLYTVSSNDSASGEDETLEWFHRARRAMLRKATSSSNLNSGAVAGDGANASAASSSLRGGPISAPAAAASLNAATGSARDFARAQAEAEADAGNVRDAVMTASSGASGGIPTHITDQLNASHSSFFGDSDAGDAPSAWANSRSPMGAAGFFAPSGGTHRASGGGRPFSNANPCGSVKGYGNRDALVVTGGCDRDVRVWNLRTGVCEHIMSGHGSTVRCLKVIEGRPLAVSGSRDSTVRVWNIQTGKLVHQLSGHQHSVRCVEVAGNRIASGSYDCMCRIWDVDTGECINVLRGHFHQIYAIAFDGVRVATGSLDSTVRIWSASTGECLCVLQGHTSLVGQLQLTDSTLITGGSDGRVIVFCLDTFTTKARLCAHDNSVTCLQFNDRFIVTGGNDGRVKLWDFATGQYIREMVEPAEAIWKMTFRNDCCIILCRRNGRTSMETISFRPLLDS</sequence>
<dbReference type="GO" id="GO:1990234">
    <property type="term" value="C:transferase complex"/>
    <property type="evidence" value="ECO:0007669"/>
    <property type="project" value="UniProtKB-ARBA"/>
</dbReference>
<dbReference type="PROSITE" id="PS50294">
    <property type="entry name" value="WD_REPEATS_REGION"/>
    <property type="match status" value="4"/>
</dbReference>
<dbReference type="PROSITE" id="PS00678">
    <property type="entry name" value="WD_REPEATS_1"/>
    <property type="match status" value="3"/>
</dbReference>
<dbReference type="SUPFAM" id="SSF50978">
    <property type="entry name" value="WD40 repeat-like"/>
    <property type="match status" value="2"/>
</dbReference>
<dbReference type="PRINTS" id="PR00320">
    <property type="entry name" value="GPROTEINBRPT"/>
</dbReference>
<proteinExistence type="predicted"/>
<feature type="compositionally biased region" description="Low complexity" evidence="4">
    <location>
        <begin position="454"/>
        <end position="463"/>
    </location>
</feature>
<dbReference type="Gene3D" id="1.20.1280.50">
    <property type="match status" value="1"/>
</dbReference>
<keyword evidence="1 3" id="KW-0853">WD repeat</keyword>
<feature type="compositionally biased region" description="Pro residues" evidence="4">
    <location>
        <begin position="25"/>
        <end position="35"/>
    </location>
</feature>
<protein>
    <recommendedName>
        <fullName evidence="5">F-box domain-containing protein</fullName>
    </recommendedName>
</protein>
<dbReference type="OrthoDB" id="190105at2759"/>
<dbReference type="Proteomes" id="UP000245783">
    <property type="component" value="Unassembled WGS sequence"/>
</dbReference>
<dbReference type="PROSITE" id="PS50181">
    <property type="entry name" value="FBOX"/>
    <property type="match status" value="1"/>
</dbReference>